<dbReference type="PANTHER" id="PTHR34820">
    <property type="entry name" value="INNER MEMBRANE PROTEIN YEBZ"/>
    <property type="match status" value="1"/>
</dbReference>
<evidence type="ECO:0000313" key="9">
    <source>
        <dbReference type="Proteomes" id="UP001232445"/>
    </source>
</evidence>
<keyword evidence="3" id="KW-0732">Signal</keyword>
<feature type="region of interest" description="Disordered" evidence="5">
    <location>
        <begin position="135"/>
        <end position="176"/>
    </location>
</feature>
<dbReference type="InterPro" id="IPR032694">
    <property type="entry name" value="CopC/D"/>
</dbReference>
<dbReference type="EMBL" id="JAUSUQ010000003">
    <property type="protein sequence ID" value="MDQ0338487.1"/>
    <property type="molecule type" value="Genomic_DNA"/>
</dbReference>
<keyword evidence="6" id="KW-1133">Transmembrane helix</keyword>
<dbReference type="PANTHER" id="PTHR34820:SF4">
    <property type="entry name" value="INNER MEMBRANE PROTEIN YEBZ"/>
    <property type="match status" value="1"/>
</dbReference>
<dbReference type="Gene3D" id="2.60.40.1220">
    <property type="match status" value="1"/>
</dbReference>
<keyword evidence="4" id="KW-0186">Copper</keyword>
<dbReference type="NCBIfam" id="TIGR01167">
    <property type="entry name" value="LPXTG_anchor"/>
    <property type="match status" value="1"/>
</dbReference>
<evidence type="ECO:0000256" key="1">
    <source>
        <dbReference type="ARBA" id="ARBA00004196"/>
    </source>
</evidence>
<sequence>MFNKTVPIKQRRLSGCFVLILILSLCGLSLFYGPPVKAHTYLESSTPADGETVEEEIQSVELTFDTQVQDVIKVEIISDANNVIDIDKLQYDGRQVIAFLPHTLDNGHYTVNWEIVSEDGHITNGAFSFTVEADMPESPEEGTSADDPDTTETTEESAGPEADEQVAPDGEGTLEEDVQQNEVDQNNSFLPWLGLVLVVIAVVGYVLWRKRS</sequence>
<feature type="compositionally biased region" description="Acidic residues" evidence="5">
    <location>
        <begin position="161"/>
        <end position="176"/>
    </location>
</feature>
<dbReference type="InterPro" id="IPR007348">
    <property type="entry name" value="CopC_dom"/>
</dbReference>
<keyword evidence="9" id="KW-1185">Reference proteome</keyword>
<proteinExistence type="predicted"/>
<dbReference type="Pfam" id="PF04234">
    <property type="entry name" value="CopC"/>
    <property type="match status" value="1"/>
</dbReference>
<dbReference type="InterPro" id="IPR014755">
    <property type="entry name" value="Cu-Rt/internalin_Ig-like"/>
</dbReference>
<dbReference type="InterPro" id="IPR014756">
    <property type="entry name" value="Ig_E-set"/>
</dbReference>
<keyword evidence="6" id="KW-0812">Transmembrane</keyword>
<reference evidence="8 9" key="1">
    <citation type="submission" date="2023-07" db="EMBL/GenBank/DDBJ databases">
        <title>Genomic Encyclopedia of Type Strains, Phase IV (KMG-IV): sequencing the most valuable type-strain genomes for metagenomic binning, comparative biology and taxonomic classification.</title>
        <authorList>
            <person name="Goeker M."/>
        </authorList>
    </citation>
    <scope>NUCLEOTIDE SEQUENCE [LARGE SCALE GENOMIC DNA]</scope>
    <source>
        <strain evidence="8 9">DSM 17740</strain>
    </source>
</reference>
<feature type="domain" description="CopC" evidence="7">
    <location>
        <begin position="39"/>
        <end position="131"/>
    </location>
</feature>
<accession>A0ABU0CQS6</accession>
<evidence type="ECO:0000256" key="6">
    <source>
        <dbReference type="SAM" id="Phobius"/>
    </source>
</evidence>
<comment type="subcellular location">
    <subcellularLocation>
        <location evidence="1">Cell envelope</location>
    </subcellularLocation>
</comment>
<dbReference type="SUPFAM" id="SSF81296">
    <property type="entry name" value="E set domains"/>
    <property type="match status" value="1"/>
</dbReference>
<gene>
    <name evidence="8" type="ORF">J2S00_001271</name>
</gene>
<feature type="compositionally biased region" description="Acidic residues" evidence="5">
    <location>
        <begin position="135"/>
        <end position="155"/>
    </location>
</feature>
<dbReference type="RefSeq" id="WP_307336871.1">
    <property type="nucleotide sequence ID" value="NZ_JAUSUQ010000003.1"/>
</dbReference>
<keyword evidence="2" id="KW-0479">Metal-binding</keyword>
<protein>
    <submittedName>
        <fullName evidence="8">LPXTG-motif cell wall-anchored protein</fullName>
    </submittedName>
</protein>
<comment type="caution">
    <text evidence="8">The sequence shown here is derived from an EMBL/GenBank/DDBJ whole genome shotgun (WGS) entry which is preliminary data.</text>
</comment>
<evidence type="ECO:0000313" key="8">
    <source>
        <dbReference type="EMBL" id="MDQ0338487.1"/>
    </source>
</evidence>
<evidence type="ECO:0000259" key="7">
    <source>
        <dbReference type="Pfam" id="PF04234"/>
    </source>
</evidence>
<evidence type="ECO:0000256" key="2">
    <source>
        <dbReference type="ARBA" id="ARBA00022723"/>
    </source>
</evidence>
<evidence type="ECO:0000256" key="4">
    <source>
        <dbReference type="ARBA" id="ARBA00023008"/>
    </source>
</evidence>
<feature type="transmembrane region" description="Helical" evidence="6">
    <location>
        <begin position="189"/>
        <end position="208"/>
    </location>
</feature>
<evidence type="ECO:0000256" key="3">
    <source>
        <dbReference type="ARBA" id="ARBA00022729"/>
    </source>
</evidence>
<name>A0ABU0CQS6_9BACI</name>
<keyword evidence="6" id="KW-0472">Membrane</keyword>
<organism evidence="8 9">
    <name type="scientific">Caldalkalibacillus uzonensis</name>
    <dbReference type="NCBI Taxonomy" id="353224"/>
    <lineage>
        <taxon>Bacteria</taxon>
        <taxon>Bacillati</taxon>
        <taxon>Bacillota</taxon>
        <taxon>Bacilli</taxon>
        <taxon>Bacillales</taxon>
        <taxon>Bacillaceae</taxon>
        <taxon>Caldalkalibacillus</taxon>
    </lineage>
</organism>
<dbReference type="Proteomes" id="UP001232445">
    <property type="component" value="Unassembled WGS sequence"/>
</dbReference>
<evidence type="ECO:0000256" key="5">
    <source>
        <dbReference type="SAM" id="MobiDB-lite"/>
    </source>
</evidence>